<dbReference type="Proteomes" id="UP000680514">
    <property type="component" value="Chromosome"/>
</dbReference>
<protein>
    <submittedName>
        <fullName evidence="2">Uncharacterized protein</fullName>
    </submittedName>
</protein>
<gene>
    <name evidence="2" type="ORF">LYSHEL_27220</name>
</gene>
<evidence type="ECO:0000313" key="3">
    <source>
        <dbReference type="Proteomes" id="UP000680514"/>
    </source>
</evidence>
<dbReference type="EMBL" id="AP024546">
    <property type="protein sequence ID" value="BCT96851.1"/>
    <property type="molecule type" value="Genomic_DNA"/>
</dbReference>
<feature type="signal peptide" evidence="1">
    <location>
        <begin position="1"/>
        <end position="18"/>
    </location>
</feature>
<proteinExistence type="predicted"/>
<sequence length="179" mass="19268">MNVRFLFAGLLLATSASAGVPSVKSSYVSASRAGVGRVVEADEVSRAGLPAVFVYRIASRQGSNLRICTGERFAVGSPVLFVIEKANKSNACPSDATFVPVESMRTFVLEGVSSPLHRRIAIRANYPQSVALGCPHMKLVSVSSTARDIATRRTIDSFPLSDPGTYFYLDDFMQCVGRK</sequence>
<feature type="chain" id="PRO_5046769932" evidence="1">
    <location>
        <begin position="19"/>
        <end position="179"/>
    </location>
</feature>
<dbReference type="RefSeq" id="WP_213434620.1">
    <property type="nucleotide sequence ID" value="NZ_AP024546.1"/>
</dbReference>
<evidence type="ECO:0000256" key="1">
    <source>
        <dbReference type="SAM" id="SignalP"/>
    </source>
</evidence>
<keyword evidence="3" id="KW-1185">Reference proteome</keyword>
<keyword evidence="1" id="KW-0732">Signal</keyword>
<accession>A0ABM7QGM0</accession>
<reference evidence="2 3" key="1">
    <citation type="submission" date="2021-03" db="EMBL/GenBank/DDBJ databases">
        <title>Complete Genome Sequences of Two Lysobacter Strains Isolated from Sea Water (Lysobacter caseinilyticus) and Soil (Lysobacter helvus) in South Korea.</title>
        <authorList>
            <person name="Watanabe Y."/>
            <person name="Arakawa K."/>
        </authorList>
    </citation>
    <scope>NUCLEOTIDE SEQUENCE [LARGE SCALE GENOMIC DNA]</scope>
    <source>
        <strain evidence="2 3">D10</strain>
    </source>
</reference>
<organism evidence="2 3">
    <name type="scientific">Lysobacter helvus</name>
    <dbReference type="NCBI Taxonomy" id="2675059"/>
    <lineage>
        <taxon>Bacteria</taxon>
        <taxon>Pseudomonadati</taxon>
        <taxon>Pseudomonadota</taxon>
        <taxon>Gammaproteobacteria</taxon>
        <taxon>Lysobacterales</taxon>
        <taxon>Lysobacteraceae</taxon>
        <taxon>Lysobacter</taxon>
    </lineage>
</organism>
<name>A0ABM7QGM0_9GAMM</name>
<evidence type="ECO:0000313" key="2">
    <source>
        <dbReference type="EMBL" id="BCT96851.1"/>
    </source>
</evidence>